<evidence type="ECO:0000256" key="1">
    <source>
        <dbReference type="SAM" id="MobiDB-lite"/>
    </source>
</evidence>
<feature type="transmembrane region" description="Helical" evidence="2">
    <location>
        <begin position="330"/>
        <end position="357"/>
    </location>
</feature>
<evidence type="ECO:0000313" key="4">
    <source>
        <dbReference type="Proteomes" id="UP000288168"/>
    </source>
</evidence>
<dbReference type="OrthoDB" id="2688021at2759"/>
<proteinExistence type="predicted"/>
<keyword evidence="2" id="KW-1133">Transmembrane helix</keyword>
<feature type="transmembrane region" description="Helical" evidence="2">
    <location>
        <begin position="179"/>
        <end position="199"/>
    </location>
</feature>
<keyword evidence="2" id="KW-0812">Transmembrane</keyword>
<feature type="transmembrane region" description="Helical" evidence="2">
    <location>
        <begin position="52"/>
        <end position="80"/>
    </location>
</feature>
<evidence type="ECO:0000313" key="3">
    <source>
        <dbReference type="EMBL" id="RSL44742.1"/>
    </source>
</evidence>
<name>A0A428NVG8_9HYPO</name>
<keyword evidence="4" id="KW-1185">Reference proteome</keyword>
<feature type="transmembrane region" description="Helical" evidence="2">
    <location>
        <begin position="153"/>
        <end position="173"/>
    </location>
</feature>
<dbReference type="AlphaFoldDB" id="A0A428NVG8"/>
<evidence type="ECO:0000256" key="2">
    <source>
        <dbReference type="SAM" id="Phobius"/>
    </source>
</evidence>
<keyword evidence="2" id="KW-0472">Membrane</keyword>
<sequence>MGDCNPDISMLHDPQSGSQSSPLTEGSVTVDLGLPQFDEAISTKRYCEIALWLSYAISVSAIACSIWLLAAEGGLIIAFLPDNVAQGVGGIGLIGELLPLVFNLLIAGCTEAVSYIHAVSLRWALYREGRLEFNSNLRLFTSAKSSRANTRSVNFFSAVCLIVCYTAASQILIGRRSSILFNGIALLMLGTGLLSLSIVSTMCLRDTSNAILAWSPSPLNTALACLNHDIIVHHRGRGMLAVDARYLLAQSAKPRRRQCAMNTVYPATRYIIYFQYAVVALCAILAIIILVLIRILNTNGVPTYAFFADENGTTRLYFEGGNTDPSLYPLWLFCTFLFAVVPQALFVMALHGAELLVTVARDEATWREAAGRHGPGRGAMVAAGALKSAFKSWLWLVLLLYKPLSSWLLTSQGIKFEIQQSSSSVVFNPIPLFALTGLLLLLVAFEEWLTRRRIAGPQPAAYGHLQTLADLVDDWGPGNIGVEERRLWWGSKGFDQMGDALAGTSAKKHCVEEIDFNRRYK</sequence>
<organism evidence="3 4">
    <name type="scientific">Fusarium duplospermum</name>
    <dbReference type="NCBI Taxonomy" id="1325734"/>
    <lineage>
        <taxon>Eukaryota</taxon>
        <taxon>Fungi</taxon>
        <taxon>Dikarya</taxon>
        <taxon>Ascomycota</taxon>
        <taxon>Pezizomycotina</taxon>
        <taxon>Sordariomycetes</taxon>
        <taxon>Hypocreomycetidae</taxon>
        <taxon>Hypocreales</taxon>
        <taxon>Nectriaceae</taxon>
        <taxon>Fusarium</taxon>
        <taxon>Fusarium solani species complex</taxon>
    </lineage>
</organism>
<reference evidence="3 4" key="1">
    <citation type="submission" date="2017-06" db="EMBL/GenBank/DDBJ databases">
        <title>Comparative genomic analysis of Ambrosia Fusariam Clade fungi.</title>
        <authorList>
            <person name="Stajich J.E."/>
            <person name="Carrillo J."/>
            <person name="Kijimoto T."/>
            <person name="Eskalen A."/>
            <person name="O'Donnell K."/>
            <person name="Kasson M."/>
        </authorList>
    </citation>
    <scope>NUCLEOTIDE SEQUENCE [LARGE SCALE GENOMIC DNA]</scope>
    <source>
        <strain evidence="3 4">NRRL62584</strain>
    </source>
</reference>
<feature type="transmembrane region" description="Helical" evidence="2">
    <location>
        <begin position="425"/>
        <end position="445"/>
    </location>
</feature>
<gene>
    <name evidence="3" type="ORF">CEP54_014566</name>
</gene>
<dbReference type="EMBL" id="NKCI01000282">
    <property type="protein sequence ID" value="RSL44742.1"/>
    <property type="molecule type" value="Genomic_DNA"/>
</dbReference>
<dbReference type="STRING" id="1325734.A0A428NVG8"/>
<accession>A0A428NVG8</accession>
<protein>
    <submittedName>
        <fullName evidence="3">Uncharacterized protein</fullName>
    </submittedName>
</protein>
<dbReference type="Proteomes" id="UP000288168">
    <property type="component" value="Unassembled WGS sequence"/>
</dbReference>
<feature type="region of interest" description="Disordered" evidence="1">
    <location>
        <begin position="1"/>
        <end position="24"/>
    </location>
</feature>
<feature type="transmembrane region" description="Helical" evidence="2">
    <location>
        <begin position="270"/>
        <end position="296"/>
    </location>
</feature>
<comment type="caution">
    <text evidence="3">The sequence shown here is derived from an EMBL/GenBank/DDBJ whole genome shotgun (WGS) entry which is preliminary data.</text>
</comment>
<feature type="compositionally biased region" description="Polar residues" evidence="1">
    <location>
        <begin position="15"/>
        <end position="24"/>
    </location>
</feature>